<reference evidence="3 4" key="1">
    <citation type="journal article" date="2012" name="BMC Genomics">
        <title>Sequencing the genome of Marssonina brunnea reveals fungus-poplar co-evolution.</title>
        <authorList>
            <person name="Zhu S."/>
            <person name="Cao Y.-Z."/>
            <person name="Jiang C."/>
            <person name="Tan B.-Y."/>
            <person name="Wang Z."/>
            <person name="Feng S."/>
            <person name="Zhang L."/>
            <person name="Su X.-H."/>
            <person name="Brejova B."/>
            <person name="Vinar T."/>
            <person name="Xu M."/>
            <person name="Wang M.-X."/>
            <person name="Zhang S.-G."/>
            <person name="Huang M.-R."/>
            <person name="Wu R."/>
            <person name="Zhou Y."/>
        </authorList>
    </citation>
    <scope>NUCLEOTIDE SEQUENCE [LARGE SCALE GENOMIC DNA]</scope>
    <source>
        <strain evidence="3 4">MB_m1</strain>
    </source>
</reference>
<dbReference type="OMA" id="GWWVLEF"/>
<dbReference type="AlphaFoldDB" id="K1XJQ6"/>
<dbReference type="Proteomes" id="UP000006753">
    <property type="component" value="Unassembled WGS sequence"/>
</dbReference>
<evidence type="ECO:0000313" key="4">
    <source>
        <dbReference type="Proteomes" id="UP000006753"/>
    </source>
</evidence>
<sequence>MASTSPQLPQTIRAVRDSSAPYPHIRTLVICLDGTGDKFDNDNSNVVNFVACLKKDDPSQVTYVESGIGTYDGHGLKGGISAAVDMAVGSGLGIHIKDAYRFLMQTYREGDRICLLGFSRGSYTVRCLAGMLHKVGLLPKHNMAQVNFAYNFYKNNSPEGWAMSGEFKRTFCIDVNVYFVGVWDCVASVGFIPRKLPFGKSPTNSICYFRHAIALDEHRAKFKVCHYVHANPNDAQKTQPVGEKLRQETDQDVGRLYRLFSSCFGMKPTPGVDDDEEETARKRSGSNAGSKKEKEKEKEKDVDQEDLEQEFEKADQASSSHGHTTDSKEVWFAGCHADVGGGAVPNGERHMLSRIPLRWMLRQSFECNSGILFNTAALAETGIDVPTLWPVYQTPTKPVLGPSPRTVSAFESGALPPLSRRSTALGVDAKRTNASIKGKEGAKEGGGEEGGGESTFDLLPEQVEDYFDALAPMNDQLVMAKGWWVLEFWPVKVRVQRKGSEEWRKVVRMNMGRFRAVRELEPSMHWTVEKRIEELKGAYRVRNVVDKETRWVVAV</sequence>
<dbReference type="PANTHER" id="PTHR33840">
    <property type="match status" value="1"/>
</dbReference>
<dbReference type="KEGG" id="mbe:MBM_09188"/>
<dbReference type="FunCoup" id="K1XJQ6">
    <property type="interactions" value="20"/>
</dbReference>
<dbReference type="InParanoid" id="K1XJQ6"/>
<dbReference type="InterPro" id="IPR029058">
    <property type="entry name" value="AB_hydrolase_fold"/>
</dbReference>
<dbReference type="PANTHER" id="PTHR33840:SF1">
    <property type="entry name" value="TLE1 PHOSPHOLIPASE DOMAIN-CONTAINING PROTEIN"/>
    <property type="match status" value="1"/>
</dbReference>
<evidence type="ECO:0000256" key="1">
    <source>
        <dbReference type="SAM" id="MobiDB-lite"/>
    </source>
</evidence>
<keyword evidence="4" id="KW-1185">Reference proteome</keyword>
<dbReference type="SUPFAM" id="SSF53474">
    <property type="entry name" value="alpha/beta-Hydrolases"/>
    <property type="match status" value="1"/>
</dbReference>
<name>K1XJQ6_MARBU</name>
<dbReference type="HOGENOM" id="CLU_005049_5_0_1"/>
<dbReference type="OrthoDB" id="3162439at2759"/>
<evidence type="ECO:0000313" key="3">
    <source>
        <dbReference type="EMBL" id="EKD12619.1"/>
    </source>
</evidence>
<feature type="domain" description="T6SS Phospholipase effector Tle1-like catalytic" evidence="2">
    <location>
        <begin position="26"/>
        <end position="363"/>
    </location>
</feature>
<accession>K1XJQ6</accession>
<dbReference type="Pfam" id="PF09994">
    <property type="entry name" value="T6SS_Tle1-like_cat"/>
    <property type="match status" value="1"/>
</dbReference>
<organism evidence="3 4">
    <name type="scientific">Marssonina brunnea f. sp. multigermtubi (strain MB_m1)</name>
    <name type="common">Marssonina leaf spot fungus</name>
    <dbReference type="NCBI Taxonomy" id="1072389"/>
    <lineage>
        <taxon>Eukaryota</taxon>
        <taxon>Fungi</taxon>
        <taxon>Dikarya</taxon>
        <taxon>Ascomycota</taxon>
        <taxon>Pezizomycotina</taxon>
        <taxon>Leotiomycetes</taxon>
        <taxon>Helotiales</taxon>
        <taxon>Drepanopezizaceae</taxon>
        <taxon>Drepanopeziza</taxon>
    </lineage>
</organism>
<protein>
    <recommendedName>
        <fullName evidence="2">T6SS Phospholipase effector Tle1-like catalytic domain-containing protein</fullName>
    </recommendedName>
</protein>
<dbReference type="GeneID" id="18765123"/>
<gene>
    <name evidence="3" type="ORF">MBM_09188</name>
</gene>
<feature type="region of interest" description="Disordered" evidence="1">
    <location>
        <begin position="432"/>
        <end position="454"/>
    </location>
</feature>
<feature type="compositionally biased region" description="Basic and acidic residues" evidence="1">
    <location>
        <begin position="290"/>
        <end position="301"/>
    </location>
</feature>
<evidence type="ECO:0000259" key="2">
    <source>
        <dbReference type="Pfam" id="PF09994"/>
    </source>
</evidence>
<dbReference type="InterPro" id="IPR018712">
    <property type="entry name" value="Tle1-like_cat"/>
</dbReference>
<dbReference type="EMBL" id="JH921455">
    <property type="protein sequence ID" value="EKD12619.1"/>
    <property type="molecule type" value="Genomic_DNA"/>
</dbReference>
<feature type="compositionally biased region" description="Basic and acidic residues" evidence="1">
    <location>
        <begin position="437"/>
        <end position="446"/>
    </location>
</feature>
<dbReference type="eggNOG" id="ENOG502QPR9">
    <property type="taxonomic scope" value="Eukaryota"/>
</dbReference>
<proteinExistence type="predicted"/>
<feature type="region of interest" description="Disordered" evidence="1">
    <location>
        <begin position="268"/>
        <end position="325"/>
    </location>
</feature>